<keyword evidence="3" id="KW-0847">Vitamin C</keyword>
<dbReference type="InterPro" id="IPR005123">
    <property type="entry name" value="Oxoglu/Fe-dep_dioxygenase_dom"/>
</dbReference>
<organism evidence="7 8">
    <name type="scientific">Castanea mollissima</name>
    <name type="common">Chinese chestnut</name>
    <dbReference type="NCBI Taxonomy" id="60419"/>
    <lineage>
        <taxon>Eukaryota</taxon>
        <taxon>Viridiplantae</taxon>
        <taxon>Streptophyta</taxon>
        <taxon>Embryophyta</taxon>
        <taxon>Tracheophyta</taxon>
        <taxon>Spermatophyta</taxon>
        <taxon>Magnoliopsida</taxon>
        <taxon>eudicotyledons</taxon>
        <taxon>Gunneridae</taxon>
        <taxon>Pentapetalae</taxon>
        <taxon>rosids</taxon>
        <taxon>fabids</taxon>
        <taxon>Fagales</taxon>
        <taxon>Fagaceae</taxon>
        <taxon>Castanea</taxon>
    </lineage>
</organism>
<protein>
    <recommendedName>
        <fullName evidence="6">Fe2OG dioxygenase domain-containing protein</fullName>
    </recommendedName>
</protein>
<comment type="caution">
    <text evidence="7">The sequence shown here is derived from an EMBL/GenBank/DDBJ whole genome shotgun (WGS) entry which is preliminary data.</text>
</comment>
<accession>A0A8J4VSH9</accession>
<gene>
    <name evidence="7" type="ORF">CMV_005290</name>
</gene>
<dbReference type="OrthoDB" id="288590at2759"/>
<dbReference type="PROSITE" id="PS51471">
    <property type="entry name" value="FE2OG_OXY"/>
    <property type="match status" value="2"/>
</dbReference>
<evidence type="ECO:0000256" key="1">
    <source>
        <dbReference type="ARBA" id="ARBA00008056"/>
    </source>
</evidence>
<keyword evidence="8" id="KW-1185">Reference proteome</keyword>
<name>A0A8J4VSH9_9ROSI</name>
<evidence type="ECO:0000256" key="2">
    <source>
        <dbReference type="ARBA" id="ARBA00022723"/>
    </source>
</evidence>
<evidence type="ECO:0000256" key="5">
    <source>
        <dbReference type="RuleBase" id="RU003682"/>
    </source>
</evidence>
<evidence type="ECO:0000256" key="4">
    <source>
        <dbReference type="ARBA" id="ARBA00023004"/>
    </source>
</evidence>
<dbReference type="InterPro" id="IPR026992">
    <property type="entry name" value="DIOX_N"/>
</dbReference>
<dbReference type="EMBL" id="JRKL02000468">
    <property type="protein sequence ID" value="KAF3971083.1"/>
    <property type="molecule type" value="Genomic_DNA"/>
</dbReference>
<dbReference type="InterPro" id="IPR027443">
    <property type="entry name" value="IPNS-like_sf"/>
</dbReference>
<dbReference type="GO" id="GO:0016491">
    <property type="term" value="F:oxidoreductase activity"/>
    <property type="evidence" value="ECO:0007669"/>
    <property type="project" value="UniProtKB-KW"/>
</dbReference>
<sequence length="492" mass="55704">MDTVYVTDSVVLPSAKMHKSVEEMSINGEEPPQEYFVKDSSFGSMESSDPSLGSIPIIDINIFSLSSSHDPKEVENEIEKLRSALSSGGCFQAIGHGIPSSLLDKLRQVAKQFFALPAEEKHKYSRAANEVEGYGQDRVVSEKQILDWSSRLSLKVFPEGQRRLNFWPENPSDFKDILHEYVVKLKGVMDILFKAMEKSLNLVEGSFSSQFGDNSLIKARFNFYPPCSRPDMVLGVKAHSDRSGTTVLLQDDEVGGLQIFKDDEWINVPVIHHALVVNLGDQMQIMSNGIFKSPLHRVLTNTDKLRISVATFNEPEPDKEIGPVEQLIDEERPRLYRNVKNFAAFNYECFQKGKPPSPRPDLVLGLKPHADGSAITFVLQDKEVEGFQFLKDNQWIRVPAIPQALVINRGDQAEIMSNGIFKSPVHRVVTNSERERISVAVFSSPDSDKEIEPIGRLFNDSRPRLYKKVKNYVDTYFQYYQQGKRPIDAVRY</sequence>
<dbReference type="InterPro" id="IPR050295">
    <property type="entry name" value="Plant_2OG-oxidoreductases"/>
</dbReference>
<dbReference type="Pfam" id="PF03171">
    <property type="entry name" value="2OG-FeII_Oxy"/>
    <property type="match status" value="2"/>
</dbReference>
<dbReference type="PANTHER" id="PTHR47991">
    <property type="entry name" value="OXOGLUTARATE/IRON-DEPENDENT DIOXYGENASE"/>
    <property type="match status" value="1"/>
</dbReference>
<reference evidence="7" key="1">
    <citation type="submission" date="2020-03" db="EMBL/GenBank/DDBJ databases">
        <title>Castanea mollissima Vanexum genome sequencing.</title>
        <authorList>
            <person name="Staton M."/>
        </authorList>
    </citation>
    <scope>NUCLEOTIDE SEQUENCE</scope>
    <source>
        <tissue evidence="7">Leaf</tissue>
    </source>
</reference>
<proteinExistence type="inferred from homology"/>
<comment type="similarity">
    <text evidence="1 5">Belongs to the iron/ascorbate-dependent oxidoreductase family.</text>
</comment>
<feature type="domain" description="Fe2OG dioxygenase" evidence="6">
    <location>
        <begin position="340"/>
        <end position="445"/>
    </location>
</feature>
<dbReference type="Gene3D" id="2.60.120.330">
    <property type="entry name" value="B-lactam Antibiotic, Isopenicillin N Synthase, Chain"/>
    <property type="match status" value="2"/>
</dbReference>
<evidence type="ECO:0000256" key="3">
    <source>
        <dbReference type="ARBA" id="ARBA00022896"/>
    </source>
</evidence>
<keyword evidence="4 5" id="KW-0408">Iron</keyword>
<keyword evidence="5" id="KW-0560">Oxidoreductase</keyword>
<dbReference type="Pfam" id="PF14226">
    <property type="entry name" value="DIOX_N"/>
    <property type="match status" value="1"/>
</dbReference>
<dbReference type="AlphaFoldDB" id="A0A8J4VSH9"/>
<evidence type="ECO:0000313" key="7">
    <source>
        <dbReference type="EMBL" id="KAF3971083.1"/>
    </source>
</evidence>
<dbReference type="FunFam" id="2.60.120.330:FF:000018">
    <property type="entry name" value="2-oxoglutarate (2OG) and Fe(II)-dependent oxygenase superfamily protein"/>
    <property type="match status" value="1"/>
</dbReference>
<evidence type="ECO:0000313" key="8">
    <source>
        <dbReference type="Proteomes" id="UP000737018"/>
    </source>
</evidence>
<feature type="domain" description="Fe2OG dioxygenase" evidence="6">
    <location>
        <begin position="215"/>
        <end position="315"/>
    </location>
</feature>
<dbReference type="InterPro" id="IPR044861">
    <property type="entry name" value="IPNS-like_FE2OG_OXY"/>
</dbReference>
<dbReference type="GO" id="GO:0031418">
    <property type="term" value="F:L-ascorbic acid binding"/>
    <property type="evidence" value="ECO:0007669"/>
    <property type="project" value="UniProtKB-KW"/>
</dbReference>
<keyword evidence="2 5" id="KW-0479">Metal-binding</keyword>
<evidence type="ECO:0000259" key="6">
    <source>
        <dbReference type="PROSITE" id="PS51471"/>
    </source>
</evidence>
<dbReference type="SUPFAM" id="SSF51197">
    <property type="entry name" value="Clavaminate synthase-like"/>
    <property type="match status" value="2"/>
</dbReference>
<dbReference type="Proteomes" id="UP000737018">
    <property type="component" value="Unassembled WGS sequence"/>
</dbReference>
<dbReference type="GO" id="GO:0046872">
    <property type="term" value="F:metal ion binding"/>
    <property type="evidence" value="ECO:0007669"/>
    <property type="project" value="UniProtKB-KW"/>
</dbReference>